<dbReference type="InterPro" id="IPR001969">
    <property type="entry name" value="Aspartic_peptidase_AS"/>
</dbReference>
<evidence type="ECO:0000313" key="3">
    <source>
        <dbReference type="EMBL" id="POM77182.1"/>
    </source>
</evidence>
<dbReference type="AlphaFoldDB" id="A0A2P4YH94"/>
<protein>
    <submittedName>
        <fullName evidence="3">Aspartic protease</fullName>
    </submittedName>
</protein>
<dbReference type="PROSITE" id="PS00141">
    <property type="entry name" value="ASP_PROTEASE"/>
    <property type="match status" value="1"/>
</dbReference>
<dbReference type="Pfam" id="PF13650">
    <property type="entry name" value="Asp_protease_2"/>
    <property type="match status" value="1"/>
</dbReference>
<dbReference type="PROSITE" id="PS50175">
    <property type="entry name" value="ASP_PROT_RETROV"/>
    <property type="match status" value="1"/>
</dbReference>
<dbReference type="GO" id="GO:0004190">
    <property type="term" value="F:aspartic-type endopeptidase activity"/>
    <property type="evidence" value="ECO:0007669"/>
    <property type="project" value="InterPro"/>
</dbReference>
<accession>A0A2P4YH94</accession>
<comment type="caution">
    <text evidence="3">The sequence shown here is derived from an EMBL/GenBank/DDBJ whole genome shotgun (WGS) entry which is preliminary data.</text>
</comment>
<feature type="non-terminal residue" evidence="3">
    <location>
        <position position="545"/>
    </location>
</feature>
<dbReference type="GO" id="GO:0006508">
    <property type="term" value="P:proteolysis"/>
    <property type="evidence" value="ECO:0007669"/>
    <property type="project" value="UniProtKB-KW"/>
</dbReference>
<sequence length="545" mass="61054">MTTLIQDLMTSPEIQHPEQVNPGTVNSEEIREYKLNLGERYGWWEDNDPDPRKRDVAMVHGAVNDCRTKVLLDTGATVNIVSFDLARKLGLRLKSHKQTKVSGMGGVPTYIGASAQVKITLGSRVVYLLDVWVANIGEGIEVLLGMSFMFAAGVRIGIREGLVTLPDEETIVMCGWNPEERLGVDRPVETTSSWYLAPGESKVVKVSYRLTNPQREVDEVPAEDSFDIRCKILAGCCEGDKDVWIDNRTTVARIVEYGFFPRAGRFVRPGSFAYREWQTLILENVQSREGRIRAERLAALEPPCVDTPKYPWPTKILSRPAKGPDTALLASILRRPKIRRVRFAEDVSTQTDEVSPEGSREFRDMALDTHDLSDDLVDEVVSTASQTTETLSLEVEICSDSQGWPGEEGDSLDSVADDDDSLEAVEDYWDAPISGMPGTPLEKLKQEYERCMRLSTEDLDYEPAVYMREGSELLSQLRDQLVMLPEIKDLTPECKIKEADVGVRGRTTPEMEDQVRRILEYHRKIFLGDGNAAPPPARGVVCDLD</sequence>
<name>A0A2P4YH94_9STRA</name>
<keyword evidence="1" id="KW-0378">Hydrolase</keyword>
<dbReference type="Gene3D" id="2.40.70.10">
    <property type="entry name" value="Acid Proteases"/>
    <property type="match status" value="1"/>
</dbReference>
<dbReference type="OrthoDB" id="128412at2759"/>
<dbReference type="InterPro" id="IPR001995">
    <property type="entry name" value="Peptidase_A2_cat"/>
</dbReference>
<keyword evidence="4" id="KW-1185">Reference proteome</keyword>
<evidence type="ECO:0000259" key="2">
    <source>
        <dbReference type="PROSITE" id="PS50175"/>
    </source>
</evidence>
<dbReference type="SUPFAM" id="SSF50630">
    <property type="entry name" value="Acid proteases"/>
    <property type="match status" value="1"/>
</dbReference>
<feature type="domain" description="Peptidase A2" evidence="2">
    <location>
        <begin position="68"/>
        <end position="106"/>
    </location>
</feature>
<evidence type="ECO:0000313" key="4">
    <source>
        <dbReference type="Proteomes" id="UP000237271"/>
    </source>
</evidence>
<dbReference type="InterPro" id="IPR021109">
    <property type="entry name" value="Peptidase_aspartic_dom_sf"/>
</dbReference>
<organism evidence="3 4">
    <name type="scientific">Phytophthora palmivora</name>
    <dbReference type="NCBI Taxonomy" id="4796"/>
    <lineage>
        <taxon>Eukaryota</taxon>
        <taxon>Sar</taxon>
        <taxon>Stramenopiles</taxon>
        <taxon>Oomycota</taxon>
        <taxon>Peronosporomycetes</taxon>
        <taxon>Peronosporales</taxon>
        <taxon>Peronosporaceae</taxon>
        <taxon>Phytophthora</taxon>
    </lineage>
</organism>
<dbReference type="Proteomes" id="UP000237271">
    <property type="component" value="Unassembled WGS sequence"/>
</dbReference>
<dbReference type="CDD" id="cd00303">
    <property type="entry name" value="retropepsin_like"/>
    <property type="match status" value="1"/>
</dbReference>
<evidence type="ECO:0000256" key="1">
    <source>
        <dbReference type="ARBA" id="ARBA00022801"/>
    </source>
</evidence>
<dbReference type="EMBL" id="NCKW01002861">
    <property type="protein sequence ID" value="POM77182.1"/>
    <property type="molecule type" value="Genomic_DNA"/>
</dbReference>
<gene>
    <name evidence="3" type="ORF">PHPALM_5472</name>
</gene>
<reference evidence="3 4" key="1">
    <citation type="journal article" date="2017" name="Genome Biol. Evol.">
        <title>Phytophthora megakarya and P. palmivora, closely related causal agents of cacao black pod rot, underwent increases in genome sizes and gene numbers by different mechanisms.</title>
        <authorList>
            <person name="Ali S.S."/>
            <person name="Shao J."/>
            <person name="Lary D.J."/>
            <person name="Kronmiller B."/>
            <person name="Shen D."/>
            <person name="Strem M.D."/>
            <person name="Amoako-Attah I."/>
            <person name="Akrofi A.Y."/>
            <person name="Begoude B.A."/>
            <person name="Ten Hoopen G.M."/>
            <person name="Coulibaly K."/>
            <person name="Kebe B.I."/>
            <person name="Melnick R.L."/>
            <person name="Guiltinan M.J."/>
            <person name="Tyler B.M."/>
            <person name="Meinhardt L.W."/>
            <person name="Bailey B.A."/>
        </authorList>
    </citation>
    <scope>NUCLEOTIDE SEQUENCE [LARGE SCALE GENOMIC DNA]</scope>
    <source>
        <strain evidence="4">sbr112.9</strain>
    </source>
</reference>
<keyword evidence="3" id="KW-0645">Protease</keyword>
<proteinExistence type="predicted"/>